<evidence type="ECO:0008006" key="3">
    <source>
        <dbReference type="Google" id="ProtNLM"/>
    </source>
</evidence>
<dbReference type="InParanoid" id="A0A543ARF3"/>
<dbReference type="EMBL" id="VFOW01000001">
    <property type="protein sequence ID" value="TQL75168.1"/>
    <property type="molecule type" value="Genomic_DNA"/>
</dbReference>
<dbReference type="OrthoDB" id="163010at2"/>
<reference evidence="1 2" key="1">
    <citation type="submission" date="2019-06" db="EMBL/GenBank/DDBJ databases">
        <title>Sequencing the genomes of 1000 actinobacteria strains.</title>
        <authorList>
            <person name="Klenk H.-P."/>
        </authorList>
    </citation>
    <scope>NUCLEOTIDE SEQUENCE [LARGE SCALE GENOMIC DNA]</scope>
    <source>
        <strain evidence="1 2">DSM 45928</strain>
    </source>
</reference>
<protein>
    <recommendedName>
        <fullName evidence="3">Antibiotic biosynthesis monooxygenase</fullName>
    </recommendedName>
</protein>
<comment type="caution">
    <text evidence="1">The sequence shown here is derived from an EMBL/GenBank/DDBJ whole genome shotgun (WGS) entry which is preliminary data.</text>
</comment>
<keyword evidence="2" id="KW-1185">Reference proteome</keyword>
<proteinExistence type="predicted"/>
<evidence type="ECO:0000313" key="1">
    <source>
        <dbReference type="EMBL" id="TQL75168.1"/>
    </source>
</evidence>
<evidence type="ECO:0000313" key="2">
    <source>
        <dbReference type="Proteomes" id="UP000317043"/>
    </source>
</evidence>
<name>A0A543ARF3_9ACTN</name>
<dbReference type="RefSeq" id="WP_142034834.1">
    <property type="nucleotide sequence ID" value="NZ_JBHTGS010000001.1"/>
</dbReference>
<gene>
    <name evidence="1" type="ORF">FB566_0664</name>
</gene>
<dbReference type="AlphaFoldDB" id="A0A543ARF3"/>
<organism evidence="1 2">
    <name type="scientific">Stackebrandtia endophytica</name>
    <dbReference type="NCBI Taxonomy" id="1496996"/>
    <lineage>
        <taxon>Bacteria</taxon>
        <taxon>Bacillati</taxon>
        <taxon>Actinomycetota</taxon>
        <taxon>Actinomycetes</taxon>
        <taxon>Glycomycetales</taxon>
        <taxon>Glycomycetaceae</taxon>
        <taxon>Stackebrandtia</taxon>
    </lineage>
</organism>
<dbReference type="Proteomes" id="UP000317043">
    <property type="component" value="Unassembled WGS sequence"/>
</dbReference>
<accession>A0A543ARF3</accession>
<sequence length="97" mass="10548">MSVHIVRFTTEPENVSAVEEAIGDLFTAIDAVKPSGIDYTAIRVGDSEFLLILRLDDAEVNPLTAIPEAIALRTRIADWSGGPVPPVRSQVLGRYSR</sequence>